<dbReference type="EMBL" id="OC000270">
    <property type="protein sequence ID" value="CAD7256723.1"/>
    <property type="molecule type" value="Genomic_DNA"/>
</dbReference>
<proteinExistence type="predicted"/>
<accession>A0A7R9ALS3</accession>
<sequence>MEKYAVLKWTHNFEGKYPHTACYISHAVSDGSFILLKPRSHAAVDTVATIDSNTLKILKH</sequence>
<dbReference type="AlphaFoldDB" id="A0A7R9ALS3"/>
<organism evidence="1">
    <name type="scientific">Timema shepardi</name>
    <name type="common">Walking stick</name>
    <dbReference type="NCBI Taxonomy" id="629360"/>
    <lineage>
        <taxon>Eukaryota</taxon>
        <taxon>Metazoa</taxon>
        <taxon>Ecdysozoa</taxon>
        <taxon>Arthropoda</taxon>
        <taxon>Hexapoda</taxon>
        <taxon>Insecta</taxon>
        <taxon>Pterygota</taxon>
        <taxon>Neoptera</taxon>
        <taxon>Polyneoptera</taxon>
        <taxon>Phasmatodea</taxon>
        <taxon>Timematodea</taxon>
        <taxon>Timematoidea</taxon>
        <taxon>Timematidae</taxon>
        <taxon>Timema</taxon>
    </lineage>
</organism>
<name>A0A7R9ALS3_TIMSH</name>
<gene>
    <name evidence="1" type="ORF">TSIB3V08_LOCUS999</name>
</gene>
<protein>
    <submittedName>
        <fullName evidence="1">Uncharacterized protein</fullName>
    </submittedName>
</protein>
<reference evidence="1" key="1">
    <citation type="submission" date="2020-11" db="EMBL/GenBank/DDBJ databases">
        <authorList>
            <person name="Tran Van P."/>
        </authorList>
    </citation>
    <scope>NUCLEOTIDE SEQUENCE</scope>
</reference>
<evidence type="ECO:0000313" key="1">
    <source>
        <dbReference type="EMBL" id="CAD7256723.1"/>
    </source>
</evidence>